<dbReference type="AlphaFoldDB" id="A0A8J3HNK7"/>
<evidence type="ECO:0000256" key="9">
    <source>
        <dbReference type="ARBA" id="ARBA00039733"/>
    </source>
</evidence>
<evidence type="ECO:0000256" key="7">
    <source>
        <dbReference type="ARBA" id="ARBA00023010"/>
    </source>
</evidence>
<feature type="transmembrane region" description="Helical" evidence="10">
    <location>
        <begin position="120"/>
        <end position="140"/>
    </location>
</feature>
<evidence type="ECO:0000256" key="6">
    <source>
        <dbReference type="ARBA" id="ARBA00022989"/>
    </source>
</evidence>
<dbReference type="Pfam" id="PF00344">
    <property type="entry name" value="SecY"/>
    <property type="match status" value="1"/>
</dbReference>
<evidence type="ECO:0000256" key="8">
    <source>
        <dbReference type="ARBA" id="ARBA00023136"/>
    </source>
</evidence>
<dbReference type="SUPFAM" id="SSF103491">
    <property type="entry name" value="Preprotein translocase SecY subunit"/>
    <property type="match status" value="1"/>
</dbReference>
<dbReference type="PANTHER" id="PTHR10906">
    <property type="entry name" value="SECY/SEC61-ALPHA FAMILY MEMBER"/>
    <property type="match status" value="1"/>
</dbReference>
<evidence type="ECO:0000256" key="4">
    <source>
        <dbReference type="ARBA" id="ARBA00022692"/>
    </source>
</evidence>
<dbReference type="GO" id="GO:0043952">
    <property type="term" value="P:protein transport by the Sec complex"/>
    <property type="evidence" value="ECO:0007669"/>
    <property type="project" value="UniProtKB-UniRule"/>
</dbReference>
<keyword evidence="10" id="KW-1003">Cell membrane</keyword>
<evidence type="ECO:0000256" key="1">
    <source>
        <dbReference type="ARBA" id="ARBA00004141"/>
    </source>
</evidence>
<dbReference type="PRINTS" id="PR00303">
    <property type="entry name" value="SECYTRNLCASE"/>
</dbReference>
<keyword evidence="5 10" id="KW-0653">Protein transport</keyword>
<proteinExistence type="inferred from homology"/>
<sequence length="440" mass="49836">MGSKSLLNKFDFSLLYEGDLLTRCLFTIVALITYRLATYIPIPGINLQLINDFFSKNSHGVFGVFNLLSGGALGRMTILSLNVVPYVVSSIIIQLILATIKGVNEIKNNNELRRSQMNSYIRYVTIILCIIQSFAILLGLENMNTGDNIIVLFPGFWFRVIGIFSLLGGTMFLVWLGEKINTNGIGNGISLIIFTGIISELHNALSSIFTLNRAGSVSIIMIFFIFLLFLLLLALIIFVERSYRKIFVQYPRKQSKRGLYNDNHTYIPLKLNIAGVIPTIFANAIILTPITIANFHKEYAWSDFILSHFSAGKITYMVFYLILMIFFSFFYTAFVFNPQEVADTLRKNGNFIPGKRPGNHTCSYLQYVVFRLTFFGSLYLCSICLVPEVMRYYYSIPLIFGGTSLLIIVNVIIDTISQLQAHIFANRYDAFMKKSELGNL</sequence>
<evidence type="ECO:0000256" key="11">
    <source>
        <dbReference type="RuleBase" id="RU000537"/>
    </source>
</evidence>
<evidence type="ECO:0000256" key="12">
    <source>
        <dbReference type="RuleBase" id="RU003484"/>
    </source>
</evidence>
<feature type="transmembrane region" description="Helical" evidence="10">
    <location>
        <begin position="273"/>
        <end position="294"/>
    </location>
</feature>
<dbReference type="PIRSF" id="PIRSF004557">
    <property type="entry name" value="SecY"/>
    <property type="match status" value="1"/>
</dbReference>
<feature type="transmembrane region" description="Helical" evidence="10">
    <location>
        <begin position="83"/>
        <end position="100"/>
    </location>
</feature>
<comment type="subunit">
    <text evidence="10">Component of the Sec protein translocase complex. Heterotrimer consisting of SecY, SecE and SecG subunits. The heterotrimers can form oligomers, although 1 heterotrimer is thought to be able to translocate proteins. Interacts with the ribosome. Interacts with SecDF, and other proteins may be involved. Interacts with SecA.</text>
</comment>
<evidence type="ECO:0000256" key="2">
    <source>
        <dbReference type="ARBA" id="ARBA00005751"/>
    </source>
</evidence>
<gene>
    <name evidence="10 14" type="primary">secY</name>
    <name evidence="14" type="ORF">sL5_01620</name>
</gene>
<keyword evidence="15" id="KW-1185">Reference proteome</keyword>
<dbReference type="EMBL" id="BNGU01000004">
    <property type="protein sequence ID" value="GHM59169.1"/>
    <property type="molecule type" value="Genomic_DNA"/>
</dbReference>
<feature type="transmembrane region" description="Helical" evidence="10">
    <location>
        <begin position="217"/>
        <end position="239"/>
    </location>
</feature>
<keyword evidence="7 10" id="KW-0811">Translocation</keyword>
<dbReference type="InterPro" id="IPR026593">
    <property type="entry name" value="SecY"/>
</dbReference>
<comment type="caution">
    <text evidence="14">The sequence shown here is derived from an EMBL/GenBank/DDBJ whole genome shotgun (WGS) entry which is preliminary data.</text>
</comment>
<keyword evidence="8 10" id="KW-0472">Membrane</keyword>
<keyword evidence="6 10" id="KW-1133">Transmembrane helix</keyword>
<dbReference type="HAMAP" id="MF_01465">
    <property type="entry name" value="SecY"/>
    <property type="match status" value="1"/>
</dbReference>
<dbReference type="GO" id="GO:0005886">
    <property type="term" value="C:plasma membrane"/>
    <property type="evidence" value="ECO:0007669"/>
    <property type="project" value="UniProtKB-SubCell"/>
</dbReference>
<dbReference type="PROSITE" id="PS00755">
    <property type="entry name" value="SECY_1"/>
    <property type="match status" value="1"/>
</dbReference>
<keyword evidence="3 10" id="KW-0813">Transport</keyword>
<protein>
    <recommendedName>
        <fullName evidence="9 10">Protein translocase subunit SecY</fullName>
    </recommendedName>
</protein>
<dbReference type="GO" id="GO:0065002">
    <property type="term" value="P:intracellular protein transmembrane transport"/>
    <property type="evidence" value="ECO:0007669"/>
    <property type="project" value="UniProtKB-UniRule"/>
</dbReference>
<evidence type="ECO:0000256" key="10">
    <source>
        <dbReference type="HAMAP-Rule" id="MF_01465"/>
    </source>
</evidence>
<comment type="subcellular location">
    <subcellularLocation>
        <location evidence="10">Cell membrane</location>
        <topology evidence="10">Multi-pass membrane protein</topology>
    </subcellularLocation>
    <subcellularLocation>
        <location evidence="1 12">Membrane</location>
        <topology evidence="1 12">Multi-pass membrane protein</topology>
    </subcellularLocation>
</comment>
<evidence type="ECO:0000313" key="15">
    <source>
        <dbReference type="Proteomes" id="UP000637906"/>
    </source>
</evidence>
<dbReference type="InterPro" id="IPR030659">
    <property type="entry name" value="SecY_CS"/>
</dbReference>
<evidence type="ECO:0000256" key="5">
    <source>
        <dbReference type="ARBA" id="ARBA00022927"/>
    </source>
</evidence>
<dbReference type="InterPro" id="IPR002208">
    <property type="entry name" value="SecY/SEC61-alpha"/>
</dbReference>
<keyword evidence="4 10" id="KW-0812">Transmembrane</keyword>
<evidence type="ECO:0000256" key="3">
    <source>
        <dbReference type="ARBA" id="ARBA00022448"/>
    </source>
</evidence>
<dbReference type="NCBIfam" id="TIGR00967">
    <property type="entry name" value="3a0501s007"/>
    <property type="match status" value="1"/>
</dbReference>
<dbReference type="InterPro" id="IPR023201">
    <property type="entry name" value="SecY_dom_sf"/>
</dbReference>
<feature type="transmembrane region" description="Helical" evidence="10">
    <location>
        <begin position="314"/>
        <end position="336"/>
    </location>
</feature>
<feature type="transmembrane region" description="Helical" evidence="10">
    <location>
        <begin position="156"/>
        <end position="176"/>
    </location>
</feature>
<dbReference type="Proteomes" id="UP000637906">
    <property type="component" value="Unassembled WGS sequence"/>
</dbReference>
<accession>A0A8J3HNK7</accession>
<evidence type="ECO:0000256" key="13">
    <source>
        <dbReference type="RuleBase" id="RU004349"/>
    </source>
</evidence>
<dbReference type="GO" id="GO:0006605">
    <property type="term" value="P:protein targeting"/>
    <property type="evidence" value="ECO:0007669"/>
    <property type="project" value="UniProtKB-UniRule"/>
</dbReference>
<dbReference type="Gene3D" id="1.10.3370.10">
    <property type="entry name" value="SecY subunit domain"/>
    <property type="match status" value="1"/>
</dbReference>
<feature type="transmembrane region" description="Helical" evidence="10">
    <location>
        <begin position="188"/>
        <end position="211"/>
    </location>
</feature>
<name>A0A8J3HNK7_9RICK</name>
<comment type="function">
    <text evidence="10 11">The central subunit of the protein translocation channel SecYEG. Consists of two halves formed by TMs 1-5 and 6-10. These two domains form a lateral gate at the front which open onto the bilayer between TMs 2 and 7, and are clamped together by SecE at the back. The channel is closed by both a pore ring composed of hydrophobic SecY resides and a short helix (helix 2A) on the extracellular side of the membrane which forms a plug. The plug probably moves laterally to allow the channel to open. The ring and the pore may move independently.</text>
</comment>
<dbReference type="FunFam" id="1.10.3370.10:FF:000001">
    <property type="entry name" value="Preprotein translocase subunit SecY"/>
    <property type="match status" value="1"/>
</dbReference>
<dbReference type="PROSITE" id="PS00756">
    <property type="entry name" value="SECY_2"/>
    <property type="match status" value="1"/>
</dbReference>
<feature type="transmembrane region" description="Helical" evidence="10">
    <location>
        <begin position="364"/>
        <end position="386"/>
    </location>
</feature>
<organism evidence="14 15">
    <name type="scientific">Candidatus Mesenet longicola</name>
    <dbReference type="NCBI Taxonomy" id="1892558"/>
    <lineage>
        <taxon>Bacteria</taxon>
        <taxon>Pseudomonadati</taxon>
        <taxon>Pseudomonadota</taxon>
        <taxon>Alphaproteobacteria</taxon>
        <taxon>Rickettsiales</taxon>
        <taxon>Anaplasmataceae</taxon>
        <taxon>Candidatus Mesenet</taxon>
    </lineage>
</organism>
<feature type="transmembrane region" description="Helical" evidence="10">
    <location>
        <begin position="392"/>
        <end position="413"/>
    </location>
</feature>
<evidence type="ECO:0000313" key="14">
    <source>
        <dbReference type="EMBL" id="GHM59169.1"/>
    </source>
</evidence>
<feature type="transmembrane region" description="Helical" evidence="10">
    <location>
        <begin position="20"/>
        <end position="37"/>
    </location>
</feature>
<comment type="similarity">
    <text evidence="2 10 13">Belongs to the SecY/SEC61-alpha family.</text>
</comment>
<reference evidence="14 15" key="1">
    <citation type="journal article" date="2021" name="Microb. Ecol.">
        <title>Candidatus Mesenet longicola: Novel Endosymbionts of Brontispa longissima that Induce Cytoplasmic Incompatibility.</title>
        <authorList>
            <person name="Takano S."/>
            <person name="Gotoh Y."/>
            <person name="Hayashi T."/>
        </authorList>
    </citation>
    <scope>NUCLEOTIDE SEQUENCE [LARGE SCALE GENOMIC DNA]</scope>
    <source>
        <strain evidence="14">L5</strain>
    </source>
</reference>